<dbReference type="Gene3D" id="3.20.20.70">
    <property type="entry name" value="Aldolase class I"/>
    <property type="match status" value="1"/>
</dbReference>
<evidence type="ECO:0000313" key="2">
    <source>
        <dbReference type="EMBL" id="KAB7726700.1"/>
    </source>
</evidence>
<dbReference type="AlphaFoldDB" id="A0A7J5TSX4"/>
<dbReference type="RefSeq" id="WP_152126773.1">
    <property type="nucleotide sequence ID" value="NZ_WELI01000014.1"/>
</dbReference>
<keyword evidence="1" id="KW-0704">Schiff base</keyword>
<comment type="caution">
    <text evidence="2">The sequence shown here is derived from an EMBL/GenBank/DDBJ whole genome shotgun (WGS) entry which is preliminary data.</text>
</comment>
<dbReference type="Pfam" id="PF00923">
    <property type="entry name" value="TAL_FSA"/>
    <property type="match status" value="1"/>
</dbReference>
<dbReference type="PANTHER" id="PTHR10683">
    <property type="entry name" value="TRANSALDOLASE"/>
    <property type="match status" value="1"/>
</dbReference>
<accession>A0A7J5TSX4</accession>
<evidence type="ECO:0008006" key="4">
    <source>
        <dbReference type="Google" id="ProtNLM"/>
    </source>
</evidence>
<dbReference type="EMBL" id="WELI01000014">
    <property type="protein sequence ID" value="KAB7726700.1"/>
    <property type="molecule type" value="Genomic_DNA"/>
</dbReference>
<dbReference type="InterPro" id="IPR013785">
    <property type="entry name" value="Aldolase_TIM"/>
</dbReference>
<evidence type="ECO:0000313" key="3">
    <source>
        <dbReference type="Proteomes" id="UP000488299"/>
    </source>
</evidence>
<organism evidence="2 3">
    <name type="scientific">Rudanella paleaurantiibacter</name>
    <dbReference type="NCBI Taxonomy" id="2614655"/>
    <lineage>
        <taxon>Bacteria</taxon>
        <taxon>Pseudomonadati</taxon>
        <taxon>Bacteroidota</taxon>
        <taxon>Cytophagia</taxon>
        <taxon>Cytophagales</taxon>
        <taxon>Cytophagaceae</taxon>
        <taxon>Rudanella</taxon>
    </lineage>
</organism>
<sequence length="223" mass="24632">MSIWIAGTVEEVFAASKTGLVNAIVTNPTVIAGWTKGGQTLESVASDVISATQLPLYMQLHGPTQEHFLRETAYLKRISDRIIPKLPATREGLAAAAELEANNTETLITTVCSVNQAYASASAHATTICPYFSRVRDASEDAIELIRNIATLYRRWGVKTHIRPASVRSVQDVQDCLLAGADGVIIFYDVFEQLFLHPVTEQSLQAFEADWEQTNRLETYPFD</sequence>
<reference evidence="2 3" key="1">
    <citation type="submission" date="2019-10" db="EMBL/GenBank/DDBJ databases">
        <title>Rudanella paleaurantiibacter sp. nov., isolated from sludge.</title>
        <authorList>
            <person name="Xu S.Q."/>
        </authorList>
    </citation>
    <scope>NUCLEOTIDE SEQUENCE [LARGE SCALE GENOMIC DNA]</scope>
    <source>
        <strain evidence="2 3">HX-22-17</strain>
    </source>
</reference>
<dbReference type="GO" id="GO:0005975">
    <property type="term" value="P:carbohydrate metabolic process"/>
    <property type="evidence" value="ECO:0007669"/>
    <property type="project" value="InterPro"/>
</dbReference>
<evidence type="ECO:0000256" key="1">
    <source>
        <dbReference type="ARBA" id="ARBA00023270"/>
    </source>
</evidence>
<name>A0A7J5TSX4_9BACT</name>
<proteinExistence type="predicted"/>
<dbReference type="Proteomes" id="UP000488299">
    <property type="component" value="Unassembled WGS sequence"/>
</dbReference>
<gene>
    <name evidence="2" type="ORF">F5984_24040</name>
</gene>
<dbReference type="PANTHER" id="PTHR10683:SF40">
    <property type="entry name" value="FRUCTOSE-6-PHOSPHATE ALDOLASE 1-RELATED"/>
    <property type="match status" value="1"/>
</dbReference>
<protein>
    <recommendedName>
        <fullName evidence="4">Transaldolase</fullName>
    </recommendedName>
</protein>
<dbReference type="InterPro" id="IPR001585">
    <property type="entry name" value="TAL/FSA"/>
</dbReference>
<dbReference type="SUPFAM" id="SSF51569">
    <property type="entry name" value="Aldolase"/>
    <property type="match status" value="1"/>
</dbReference>
<keyword evidence="3" id="KW-1185">Reference proteome</keyword>